<evidence type="ECO:0000313" key="4">
    <source>
        <dbReference type="EMBL" id="GFE55572.1"/>
    </source>
</evidence>
<dbReference type="PANTHER" id="PTHR12048">
    <property type="entry name" value="CCAAT-BINDING FACTOR-RELATED"/>
    <property type="match status" value="1"/>
</dbReference>
<dbReference type="EMBL" id="BLIY01000022">
    <property type="protein sequence ID" value="GFE55572.1"/>
    <property type="molecule type" value="Genomic_DNA"/>
</dbReference>
<keyword evidence="5" id="KW-1185">Reference proteome</keyword>
<evidence type="ECO:0000313" key="5">
    <source>
        <dbReference type="Proteomes" id="UP001057455"/>
    </source>
</evidence>
<sequence>MEQLQSVGRPLSDQTLLSVIDVYDSSNWHEVARQNVRSSSSKKSDGTLSTAKLLRSGKELLTVLARAYSRHVCAKDSNKAWMRITAKDVFIVPDKKAEATLCDSLDAMAVLASECCTLNYKFITSLLSMCKSTTVRVMMCSMERMHALFMELLPNRKLRYIHQVDQSCLSFLHHHHSIWEKSGAAKWDSFDPHALLVLHAVCFEDFLKGAYAAYIQLVKDQLEGGVSFVQRRMMQYIFEMLAKKPEQEGLLLDILVNRLITDEGKMSAMASAKLSALLECHSGMKGVVVLRVGSLLMASVEKLQAAFSSSQKPSPKKKKKRRSSSIPIEVIPTLQNIYRGILFLSTIKFTRKDTKAIADALKCYMSLLSFIFSPTSNHQLSRVLPVYEYEEFSRIIRCISSGLERCISMIHKSEGHFDIFKYASGDDTSSRAALETSIGHLYNAARNPISFKTNIACLSLISKLQPSDSNFYNLLYDRMSDIRMYDAENRRMLLSLIAHCMSGNADLPLVAAFIKRLLQVGTSLANIGMSIIIARICRGAMSSNSHLQSMLTSRGTDVIPADKGESPFKEADKSHLWECYLYRLCYHPTVVDEILSLNRGLKDGMVEFEVPNVFEELGAISGQLSGGDFEYTKRAYWIDGRKALPHQVVFKQFFEYRSACDKIVTSRKEKKSEESDSISDTEEEDELLDLDHVSPSLSADDISDSEDYDSDSSGVPSHSDDGDISDSEAYDSDSGDDISDADSDDGDISDSDDDSEISEEEAEAIEDTKALSKRSYEILETKQTEKSKTRKAHEDTVSPKDKTGKKKVMPLEDDDKDATATKPSKGNKDKSNKPMDNDTKIPREKKQKSPAATEGAKDVISKKDRTKSKRKGRDLDPEADSEHKKRMKISKMIDKVTKGSFADVSDIPGMEDYL</sequence>
<dbReference type="InterPro" id="IPR040155">
    <property type="entry name" value="CEBPZ/Mak21-like"/>
</dbReference>
<feature type="region of interest" description="Disordered" evidence="2">
    <location>
        <begin position="665"/>
        <end position="888"/>
    </location>
</feature>
<feature type="compositionally biased region" description="Acidic residues" evidence="2">
    <location>
        <begin position="701"/>
        <end position="710"/>
    </location>
</feature>
<evidence type="ECO:0000259" key="3">
    <source>
        <dbReference type="Pfam" id="PF03914"/>
    </source>
</evidence>
<dbReference type="Pfam" id="PF03914">
    <property type="entry name" value="CBF"/>
    <property type="match status" value="1"/>
</dbReference>
<feature type="domain" description="CCAAT-binding factor" evidence="3">
    <location>
        <begin position="455"/>
        <end position="591"/>
    </location>
</feature>
<evidence type="ECO:0000256" key="1">
    <source>
        <dbReference type="ARBA" id="ARBA00007797"/>
    </source>
</evidence>
<feature type="compositionally biased region" description="Basic and acidic residues" evidence="2">
    <location>
        <begin position="766"/>
        <end position="802"/>
    </location>
</feature>
<gene>
    <name evidence="4" type="ORF">BaOVIS_029760</name>
</gene>
<dbReference type="PANTHER" id="PTHR12048:SF0">
    <property type="entry name" value="CCAAT_ENHANCER-BINDING PROTEIN ZETA"/>
    <property type="match status" value="1"/>
</dbReference>
<protein>
    <submittedName>
        <fullName evidence="4">Ribosome biogenesis related protein MAK21, putative</fullName>
    </submittedName>
</protein>
<dbReference type="InterPro" id="IPR005612">
    <property type="entry name" value="CCAAT-binding_factor"/>
</dbReference>
<feature type="compositionally biased region" description="Basic and acidic residues" evidence="2">
    <location>
        <begin position="826"/>
        <end position="844"/>
    </location>
</feature>
<feature type="compositionally biased region" description="Acidic residues" evidence="2">
    <location>
        <begin position="722"/>
        <end position="765"/>
    </location>
</feature>
<dbReference type="AlphaFoldDB" id="A0A9W5WWJ4"/>
<dbReference type="Proteomes" id="UP001057455">
    <property type="component" value="Unassembled WGS sequence"/>
</dbReference>
<organism evidence="4 5">
    <name type="scientific">Babesia ovis</name>
    <dbReference type="NCBI Taxonomy" id="5869"/>
    <lineage>
        <taxon>Eukaryota</taxon>
        <taxon>Sar</taxon>
        <taxon>Alveolata</taxon>
        <taxon>Apicomplexa</taxon>
        <taxon>Aconoidasida</taxon>
        <taxon>Piroplasmida</taxon>
        <taxon>Babesiidae</taxon>
        <taxon>Babesia</taxon>
    </lineage>
</organism>
<feature type="compositionally biased region" description="Basic and acidic residues" evidence="2">
    <location>
        <begin position="665"/>
        <end position="674"/>
    </location>
</feature>
<dbReference type="OrthoDB" id="361321at2759"/>
<name>A0A9W5WWJ4_BABOV</name>
<evidence type="ECO:0000256" key="2">
    <source>
        <dbReference type="SAM" id="MobiDB-lite"/>
    </source>
</evidence>
<proteinExistence type="inferred from homology"/>
<feature type="compositionally biased region" description="Basic and acidic residues" evidence="2">
    <location>
        <begin position="873"/>
        <end position="883"/>
    </location>
</feature>
<comment type="caution">
    <text evidence="4">The sequence shown here is derived from an EMBL/GenBank/DDBJ whole genome shotgun (WGS) entry which is preliminary data.</text>
</comment>
<comment type="similarity">
    <text evidence="1">Belongs to the CBF/MAK21 family.</text>
</comment>
<feature type="compositionally biased region" description="Acidic residues" evidence="2">
    <location>
        <begin position="675"/>
        <end position="688"/>
    </location>
</feature>
<accession>A0A9W5WWJ4</accession>
<reference evidence="4" key="1">
    <citation type="submission" date="2019-12" db="EMBL/GenBank/DDBJ databases">
        <title>Genome sequence of Babesia ovis.</title>
        <authorList>
            <person name="Yamagishi J."/>
            <person name="Sevinc F."/>
            <person name="Xuan X."/>
        </authorList>
    </citation>
    <scope>NUCLEOTIDE SEQUENCE</scope>
    <source>
        <strain evidence="4">Selcuk</strain>
    </source>
</reference>
<dbReference type="GO" id="GO:0005634">
    <property type="term" value="C:nucleus"/>
    <property type="evidence" value="ECO:0007669"/>
    <property type="project" value="TreeGrafter"/>
</dbReference>